<gene>
    <name evidence="2" type="ORF">QBC33DRAFT_255747</name>
</gene>
<dbReference type="AlphaFoldDB" id="A0AAJ0BQX2"/>
<evidence type="ECO:0000313" key="2">
    <source>
        <dbReference type="EMBL" id="KAK1762833.1"/>
    </source>
</evidence>
<dbReference type="Proteomes" id="UP001244011">
    <property type="component" value="Unassembled WGS sequence"/>
</dbReference>
<keyword evidence="3" id="KW-1185">Reference proteome</keyword>
<dbReference type="RefSeq" id="XP_060279046.1">
    <property type="nucleotide sequence ID" value="XM_060423052.1"/>
</dbReference>
<feature type="compositionally biased region" description="Acidic residues" evidence="1">
    <location>
        <begin position="60"/>
        <end position="76"/>
    </location>
</feature>
<dbReference type="GeneID" id="85306239"/>
<feature type="region of interest" description="Disordered" evidence="1">
    <location>
        <begin position="60"/>
        <end position="110"/>
    </location>
</feature>
<protein>
    <submittedName>
        <fullName evidence="2">Uncharacterized protein</fullName>
    </submittedName>
</protein>
<feature type="compositionally biased region" description="Basic and acidic residues" evidence="1">
    <location>
        <begin position="77"/>
        <end position="90"/>
    </location>
</feature>
<organism evidence="2 3">
    <name type="scientific">Phialemonium atrogriseum</name>
    <dbReference type="NCBI Taxonomy" id="1093897"/>
    <lineage>
        <taxon>Eukaryota</taxon>
        <taxon>Fungi</taxon>
        <taxon>Dikarya</taxon>
        <taxon>Ascomycota</taxon>
        <taxon>Pezizomycotina</taxon>
        <taxon>Sordariomycetes</taxon>
        <taxon>Sordariomycetidae</taxon>
        <taxon>Cephalothecales</taxon>
        <taxon>Cephalothecaceae</taxon>
        <taxon>Phialemonium</taxon>
    </lineage>
</organism>
<dbReference type="EMBL" id="MU839033">
    <property type="protein sequence ID" value="KAK1762833.1"/>
    <property type="molecule type" value="Genomic_DNA"/>
</dbReference>
<reference evidence="2" key="1">
    <citation type="submission" date="2023-06" db="EMBL/GenBank/DDBJ databases">
        <title>Genome-scale phylogeny and comparative genomics of the fungal order Sordariales.</title>
        <authorList>
            <consortium name="Lawrence Berkeley National Laboratory"/>
            <person name="Hensen N."/>
            <person name="Bonometti L."/>
            <person name="Westerberg I."/>
            <person name="Brannstrom I.O."/>
            <person name="Guillou S."/>
            <person name="Cros-Aarteil S."/>
            <person name="Calhoun S."/>
            <person name="Haridas S."/>
            <person name="Kuo A."/>
            <person name="Mondo S."/>
            <person name="Pangilinan J."/>
            <person name="Riley R."/>
            <person name="Labutti K."/>
            <person name="Andreopoulos B."/>
            <person name="Lipzen A."/>
            <person name="Chen C."/>
            <person name="Yanf M."/>
            <person name="Daum C."/>
            <person name="Ng V."/>
            <person name="Clum A."/>
            <person name="Steindorff A."/>
            <person name="Ohm R."/>
            <person name="Martin F."/>
            <person name="Silar P."/>
            <person name="Natvig D."/>
            <person name="Lalanne C."/>
            <person name="Gautier V."/>
            <person name="Ament-Velasquez S.L."/>
            <person name="Kruys A."/>
            <person name="Hutchinson M.I."/>
            <person name="Powell A.J."/>
            <person name="Barry K."/>
            <person name="Miller A.N."/>
            <person name="Grigoriev I.V."/>
            <person name="Debuchy R."/>
            <person name="Gladieux P."/>
            <person name="Thoren M.H."/>
            <person name="Johannesson H."/>
        </authorList>
    </citation>
    <scope>NUCLEOTIDE SEQUENCE</scope>
    <source>
        <strain evidence="2">8032-3</strain>
    </source>
</reference>
<comment type="caution">
    <text evidence="2">The sequence shown here is derived from an EMBL/GenBank/DDBJ whole genome shotgun (WGS) entry which is preliminary data.</text>
</comment>
<name>A0AAJ0BQX2_9PEZI</name>
<proteinExistence type="predicted"/>
<evidence type="ECO:0000313" key="3">
    <source>
        <dbReference type="Proteomes" id="UP001244011"/>
    </source>
</evidence>
<evidence type="ECO:0000256" key="1">
    <source>
        <dbReference type="SAM" id="MobiDB-lite"/>
    </source>
</evidence>
<accession>A0AAJ0BQX2</accession>
<sequence>MDGDGCLCCVADNDDDEDELGSQLEGKYDEEIAEKELADWPVHGDKIEVEDDCVDIEYEDEDNDVDVASENEDDDMDVKSENEDSNKDKYLGSPKRTLEPSDDDDAEPVKTRRTLPGFRTRSCQFSTLRRTTPAMPYALTAMEESQRPISLGAYLFFCRSELSAVLNSLVQHIPRAPRRSWEGKSWILVIFFCPKWDHRWTDWGS</sequence>